<protein>
    <submittedName>
        <fullName evidence="6">Tubulin</fullName>
    </submittedName>
</protein>
<dbReference type="InterPro" id="IPR000217">
    <property type="entry name" value="Tubulin"/>
</dbReference>
<dbReference type="EMBL" id="JAHDYR010000057">
    <property type="protein sequence ID" value="KAG9391327.1"/>
    <property type="molecule type" value="Genomic_DNA"/>
</dbReference>
<dbReference type="GO" id="GO:0005874">
    <property type="term" value="C:microtubule"/>
    <property type="evidence" value="ECO:0007669"/>
    <property type="project" value="UniProtKB-KW"/>
</dbReference>
<dbReference type="Gene3D" id="3.40.50.1440">
    <property type="entry name" value="Tubulin/FtsZ, GTPase domain"/>
    <property type="match status" value="1"/>
</dbReference>
<dbReference type="OrthoDB" id="1662883at2759"/>
<dbReference type="SUPFAM" id="SSF52490">
    <property type="entry name" value="Tubulin nucleotide-binding domain-like"/>
    <property type="match status" value="1"/>
</dbReference>
<dbReference type="InterPro" id="IPR008280">
    <property type="entry name" value="Tub_FtsZ_C"/>
</dbReference>
<evidence type="ECO:0000256" key="3">
    <source>
        <dbReference type="ARBA" id="ARBA00022741"/>
    </source>
</evidence>
<keyword evidence="3" id="KW-0547">Nucleotide-binding</keyword>
<evidence type="ECO:0000313" key="6">
    <source>
        <dbReference type="EMBL" id="KAG9391327.1"/>
    </source>
</evidence>
<dbReference type="InterPro" id="IPR036525">
    <property type="entry name" value="Tubulin/FtsZ_GTPase_sf"/>
</dbReference>
<dbReference type="SUPFAM" id="SSF55307">
    <property type="entry name" value="Tubulin C-terminal domain-like"/>
    <property type="match status" value="1"/>
</dbReference>
<evidence type="ECO:0000259" key="5">
    <source>
        <dbReference type="SMART" id="SM00864"/>
    </source>
</evidence>
<dbReference type="InterPro" id="IPR003008">
    <property type="entry name" value="Tubulin_FtsZ_GTPase"/>
</dbReference>
<dbReference type="Proteomes" id="UP000717585">
    <property type="component" value="Unassembled WGS sequence"/>
</dbReference>
<keyword evidence="4" id="KW-0342">GTP-binding</keyword>
<evidence type="ECO:0000313" key="7">
    <source>
        <dbReference type="Proteomes" id="UP000717585"/>
    </source>
</evidence>
<dbReference type="Gene3D" id="1.10.287.600">
    <property type="entry name" value="Helix hairpin bin"/>
    <property type="match status" value="1"/>
</dbReference>
<organism evidence="6 7">
    <name type="scientific">Carpediemonas membranifera</name>
    <dbReference type="NCBI Taxonomy" id="201153"/>
    <lineage>
        <taxon>Eukaryota</taxon>
        <taxon>Metamonada</taxon>
        <taxon>Carpediemonas-like organisms</taxon>
        <taxon>Carpediemonas</taxon>
    </lineage>
</organism>
<dbReference type="Pfam" id="PF00091">
    <property type="entry name" value="Tubulin"/>
    <property type="match status" value="1"/>
</dbReference>
<dbReference type="InterPro" id="IPR004057">
    <property type="entry name" value="Epsilon_tubulin"/>
</dbReference>
<dbReference type="SMART" id="SM00864">
    <property type="entry name" value="Tubulin"/>
    <property type="match status" value="1"/>
</dbReference>
<dbReference type="GO" id="GO:0007017">
    <property type="term" value="P:microtubule-based process"/>
    <property type="evidence" value="ECO:0007669"/>
    <property type="project" value="InterPro"/>
</dbReference>
<dbReference type="PRINTS" id="PR01161">
    <property type="entry name" value="TUBULIN"/>
</dbReference>
<evidence type="ECO:0000256" key="1">
    <source>
        <dbReference type="ARBA" id="ARBA00009636"/>
    </source>
</evidence>
<name>A0A8J6E219_9EUKA</name>
<comment type="caution">
    <text evidence="6">The sequence shown here is derived from an EMBL/GenBank/DDBJ whole genome shotgun (WGS) entry which is preliminary data.</text>
</comment>
<evidence type="ECO:0000256" key="2">
    <source>
        <dbReference type="ARBA" id="ARBA00022701"/>
    </source>
</evidence>
<feature type="domain" description="Tubulin/FtsZ GTPase" evidence="5">
    <location>
        <begin position="44"/>
        <end position="244"/>
    </location>
</feature>
<dbReference type="InterPro" id="IPR023123">
    <property type="entry name" value="Tubulin_C"/>
</dbReference>
<dbReference type="PRINTS" id="PR01519">
    <property type="entry name" value="EPSLNTUBULIN"/>
</dbReference>
<keyword evidence="7" id="KW-1185">Reference proteome</keyword>
<dbReference type="GO" id="GO:0005525">
    <property type="term" value="F:GTP binding"/>
    <property type="evidence" value="ECO:0007669"/>
    <property type="project" value="UniProtKB-KW"/>
</dbReference>
<accession>A0A8J6E219</accession>
<reference evidence="6" key="1">
    <citation type="submission" date="2021-05" db="EMBL/GenBank/DDBJ databases">
        <title>A free-living protist that lacks canonical eukaryotic 1 DNA replication and segregation systems.</title>
        <authorList>
            <person name="Salas-Leiva D.E."/>
            <person name="Tromer E.C."/>
            <person name="Curtis B.A."/>
            <person name="Jerlstrom-Hultqvist J."/>
            <person name="Kolisko M."/>
            <person name="Yi Z."/>
            <person name="Salas-Leiva J.S."/>
            <person name="Gallot-Lavallee L."/>
            <person name="Kops G.J.P.L."/>
            <person name="Archibald J.M."/>
            <person name="Simpson A.G.B."/>
            <person name="Roger A.J."/>
        </authorList>
    </citation>
    <scope>NUCLEOTIDE SEQUENCE</scope>
    <source>
        <strain evidence="6">BICM</strain>
    </source>
</reference>
<dbReference type="AlphaFoldDB" id="A0A8J6E219"/>
<keyword evidence="2" id="KW-0493">Microtubule</keyword>
<comment type="similarity">
    <text evidence="1">Belongs to the tubulin family.</text>
</comment>
<gene>
    <name evidence="6" type="ORF">J8273_7611</name>
</gene>
<evidence type="ECO:0000256" key="4">
    <source>
        <dbReference type="ARBA" id="ARBA00023134"/>
    </source>
</evidence>
<proteinExistence type="inferred from homology"/>
<dbReference type="PANTHER" id="PTHR11588">
    <property type="entry name" value="TUBULIN"/>
    <property type="match status" value="1"/>
</dbReference>
<sequence>MVGECIFLAVGQCGNQLCWDFFDTIATEHDLLKKPHGYGLSQFFSEYTDITDNKTHYRARCLMMDTEEGVLNTLRRTHRIRGLFQPEFMVSDVSGTGNNWARGYYEFGDKFNHHIEDRTRKIMEGCESAHAFVMTHSMSGGSGSGLGSYLLEMLHDLYPAQKRVTLTMAPSAETDDVITAPYNSIMTANAIVQHADLTLVGDNQSLSDQITQGDSKAKLSNFSSLNSAAIRPLVNLTAPQRLGGSAPVTLPGLIYDICPRLHMPFVTHATIGAADGSSIAKVFRPKKWSLASYHDDETPSVFSGSLFSRGDMPSADSVRTAMEKIRSTRFTSDLMRYGLSRYDSPGLHETTAIFGSDLVANMLDTGILSKFDKMYKAKASVHLYTQAGMESAQFMAARDIVATCGAAYRE</sequence>